<dbReference type="InterPro" id="IPR040572">
    <property type="entry name" value="TackOD1"/>
</dbReference>
<dbReference type="EMBL" id="CP048739">
    <property type="protein sequence ID" value="QIB76589.1"/>
    <property type="molecule type" value="Genomic_DNA"/>
</dbReference>
<protein>
    <recommendedName>
        <fullName evidence="1">Thaumarchaeal output domain-containing protein</fullName>
    </recommendedName>
</protein>
<dbReference type="AlphaFoldDB" id="A0A6C0URT3"/>
<sequence length="101" mass="10493">MGGEQISTGLDASADTACPDCDGGRVQRVGMFEHTTCGFVDVAAGFDAADRYLSCPKCNETLATADDGLTCVAFVLHCPGCDRRFDDVAIPSLAPQSAEAD</sequence>
<gene>
    <name evidence="2" type="ORF">G3I44_19570</name>
</gene>
<evidence type="ECO:0000313" key="3">
    <source>
        <dbReference type="Proteomes" id="UP000465846"/>
    </source>
</evidence>
<reference evidence="2 3" key="1">
    <citation type="submission" date="2020-02" db="EMBL/GenBank/DDBJ databases">
        <title>Whole genome sequence of Halogeometricum borinquense strain wsp4.</title>
        <authorList>
            <person name="Verma D.K."/>
            <person name="Gopal K."/>
            <person name="Prasad E.S."/>
        </authorList>
    </citation>
    <scope>NUCLEOTIDE SEQUENCE [LARGE SCALE GENOMIC DNA]</scope>
    <source>
        <strain evidence="3">wsp4</strain>
    </source>
</reference>
<evidence type="ECO:0000259" key="1">
    <source>
        <dbReference type="Pfam" id="PF18551"/>
    </source>
</evidence>
<organism evidence="2 3">
    <name type="scientific">Halogeometricum borinquense</name>
    <dbReference type="NCBI Taxonomy" id="60847"/>
    <lineage>
        <taxon>Archaea</taxon>
        <taxon>Methanobacteriati</taxon>
        <taxon>Methanobacteriota</taxon>
        <taxon>Stenosarchaea group</taxon>
        <taxon>Halobacteria</taxon>
        <taxon>Halobacteriales</taxon>
        <taxon>Haloferacaceae</taxon>
        <taxon>Halogeometricum</taxon>
    </lineage>
</organism>
<feature type="domain" description="Thaumarchaeal output" evidence="1">
    <location>
        <begin position="16"/>
        <end position="88"/>
    </location>
</feature>
<evidence type="ECO:0000313" key="2">
    <source>
        <dbReference type="EMBL" id="QIB76589.1"/>
    </source>
</evidence>
<proteinExistence type="predicted"/>
<dbReference type="Pfam" id="PF18551">
    <property type="entry name" value="TackOD1"/>
    <property type="match status" value="1"/>
</dbReference>
<dbReference type="Proteomes" id="UP000465846">
    <property type="component" value="Chromosome"/>
</dbReference>
<name>A0A6C0URT3_9EURY</name>
<accession>A0A6C0URT3</accession>